<protein>
    <submittedName>
        <fullName evidence="1">Putative ovule protein</fullName>
    </submittedName>
</protein>
<name>A0A0V0H7I4_SOLCH</name>
<reference evidence="1" key="1">
    <citation type="submission" date="2015-12" db="EMBL/GenBank/DDBJ databases">
        <title>Gene expression during late stages of embryo sac development: a critical building block for successful pollen-pistil interactions.</title>
        <authorList>
            <person name="Liu Y."/>
            <person name="Joly V."/>
            <person name="Sabar M."/>
            <person name="Matton D.P."/>
        </authorList>
    </citation>
    <scope>NUCLEOTIDE SEQUENCE</scope>
</reference>
<evidence type="ECO:0000313" key="1">
    <source>
        <dbReference type="EMBL" id="JAP15991.1"/>
    </source>
</evidence>
<dbReference type="AlphaFoldDB" id="A0A0V0H7I4"/>
<organism evidence="1">
    <name type="scientific">Solanum chacoense</name>
    <name type="common">Chaco potato</name>
    <dbReference type="NCBI Taxonomy" id="4108"/>
    <lineage>
        <taxon>Eukaryota</taxon>
        <taxon>Viridiplantae</taxon>
        <taxon>Streptophyta</taxon>
        <taxon>Embryophyta</taxon>
        <taxon>Tracheophyta</taxon>
        <taxon>Spermatophyta</taxon>
        <taxon>Magnoliopsida</taxon>
        <taxon>eudicotyledons</taxon>
        <taxon>Gunneridae</taxon>
        <taxon>Pentapetalae</taxon>
        <taxon>asterids</taxon>
        <taxon>lamiids</taxon>
        <taxon>Solanales</taxon>
        <taxon>Solanaceae</taxon>
        <taxon>Solanoideae</taxon>
        <taxon>Solaneae</taxon>
        <taxon>Solanum</taxon>
    </lineage>
</organism>
<sequence length="71" mass="8292">MVTTFCFCQSVCLKCLISFYGYPFPLRYSIVFNILDDFKIYMGRTPAKIKLLNSYEVCFCSIYDSLLFTVP</sequence>
<dbReference type="EMBL" id="GEDG01024418">
    <property type="protein sequence ID" value="JAP15991.1"/>
    <property type="molecule type" value="Transcribed_RNA"/>
</dbReference>
<proteinExistence type="predicted"/>
<accession>A0A0V0H7I4</accession>